<reference evidence="4" key="1">
    <citation type="journal article" date="2014" name="Front. Microbiol.">
        <title>High frequency of phylogenetically diverse reductive dehalogenase-homologous genes in deep subseafloor sedimentary metagenomes.</title>
        <authorList>
            <person name="Kawai M."/>
            <person name="Futagami T."/>
            <person name="Toyoda A."/>
            <person name="Takaki Y."/>
            <person name="Nishi S."/>
            <person name="Hori S."/>
            <person name="Arai W."/>
            <person name="Tsubouchi T."/>
            <person name="Morono Y."/>
            <person name="Uchiyama I."/>
            <person name="Ito T."/>
            <person name="Fujiyama A."/>
            <person name="Inagaki F."/>
            <person name="Takami H."/>
        </authorList>
    </citation>
    <scope>NUCLEOTIDE SEQUENCE</scope>
    <source>
        <strain evidence="4">Expedition CK06-06</strain>
    </source>
</reference>
<dbReference type="InterPro" id="IPR004807">
    <property type="entry name" value="UvrB"/>
</dbReference>
<feature type="domain" description="UvrB interaction" evidence="3">
    <location>
        <begin position="82"/>
        <end position="168"/>
    </location>
</feature>
<proteinExistence type="predicted"/>
<dbReference type="Gene3D" id="3.30.2060.10">
    <property type="entry name" value="Penicillin-binding protein 1b domain"/>
    <property type="match status" value="1"/>
</dbReference>
<dbReference type="SUPFAM" id="SSF52540">
    <property type="entry name" value="P-loop containing nucleoside triphosphate hydrolases"/>
    <property type="match status" value="1"/>
</dbReference>
<dbReference type="EMBL" id="BARS01015298">
    <property type="protein sequence ID" value="GAF88895.1"/>
    <property type="molecule type" value="Genomic_DNA"/>
</dbReference>
<dbReference type="InterPro" id="IPR041471">
    <property type="entry name" value="UvrB_inter"/>
</dbReference>
<evidence type="ECO:0000259" key="3">
    <source>
        <dbReference type="Pfam" id="PF17757"/>
    </source>
</evidence>
<dbReference type="Pfam" id="PF17757">
    <property type="entry name" value="UvrB_inter"/>
    <property type="match status" value="1"/>
</dbReference>
<dbReference type="AlphaFoldDB" id="X0UK75"/>
<keyword evidence="1" id="KW-0547">Nucleotide-binding</keyword>
<sequence length="285" mass="33265">LQFFMSLNETQGPASGTRLHNFPPYDLTPLTGLSPHREVLTRRLQSLYVIMSDKNPVVITSLEAVFSRILPKEAFVGSLEYLEVREEVDRESFLRKLETNGYQRSSLVEEQGDYAVRGGVIDVFSPLYPLPIRLEFWGDRLESIRQFDPLSQRSQDQLKEMVLLPANEIIMDRDNIRRARSMGRLPKQTENGMGFPGQEAWLNHFYSRLDTLFQYLPKSGLITFFDPHRAESVSQRMEEKFQHDVEKFRKEAAERRMPFPEIEGIFVPFQEISQQFENHQQLAFS</sequence>
<feature type="non-terminal residue" evidence="4">
    <location>
        <position position="285"/>
    </location>
</feature>
<evidence type="ECO:0000256" key="2">
    <source>
        <dbReference type="ARBA" id="ARBA00022840"/>
    </source>
</evidence>
<feature type="non-terminal residue" evidence="4">
    <location>
        <position position="1"/>
    </location>
</feature>
<dbReference type="Gene3D" id="3.40.50.11180">
    <property type="match status" value="1"/>
</dbReference>
<dbReference type="PANTHER" id="PTHR24029:SF1">
    <property type="entry name" value="TRANSCRIPTION-REPAIR-COUPLING FACTOR"/>
    <property type="match status" value="1"/>
</dbReference>
<dbReference type="InterPro" id="IPR027417">
    <property type="entry name" value="P-loop_NTPase"/>
</dbReference>
<name>X0UK75_9ZZZZ</name>
<dbReference type="GO" id="GO:0009380">
    <property type="term" value="C:excinuclease repair complex"/>
    <property type="evidence" value="ECO:0007669"/>
    <property type="project" value="InterPro"/>
</dbReference>
<accession>X0UK75</accession>
<dbReference type="GO" id="GO:0006289">
    <property type="term" value="P:nucleotide-excision repair"/>
    <property type="evidence" value="ECO:0007669"/>
    <property type="project" value="InterPro"/>
</dbReference>
<evidence type="ECO:0000313" key="4">
    <source>
        <dbReference type="EMBL" id="GAF88895.1"/>
    </source>
</evidence>
<organism evidence="4">
    <name type="scientific">marine sediment metagenome</name>
    <dbReference type="NCBI Taxonomy" id="412755"/>
    <lineage>
        <taxon>unclassified sequences</taxon>
        <taxon>metagenomes</taxon>
        <taxon>ecological metagenomes</taxon>
    </lineage>
</organism>
<keyword evidence="2" id="KW-0067">ATP-binding</keyword>
<comment type="caution">
    <text evidence="4">The sequence shown here is derived from an EMBL/GenBank/DDBJ whole genome shotgun (WGS) entry which is preliminary data.</text>
</comment>
<evidence type="ECO:0000256" key="1">
    <source>
        <dbReference type="ARBA" id="ARBA00022741"/>
    </source>
</evidence>
<dbReference type="PANTHER" id="PTHR24029">
    <property type="entry name" value="UVRABC SYSTEM PROTEIN B"/>
    <property type="match status" value="1"/>
</dbReference>
<dbReference type="GO" id="GO:0016887">
    <property type="term" value="F:ATP hydrolysis activity"/>
    <property type="evidence" value="ECO:0007669"/>
    <property type="project" value="InterPro"/>
</dbReference>
<protein>
    <recommendedName>
        <fullName evidence="3">UvrB interaction domain-containing protein</fullName>
    </recommendedName>
</protein>
<gene>
    <name evidence="4" type="ORF">S01H1_25340</name>
</gene>
<dbReference type="GO" id="GO:0005524">
    <property type="term" value="F:ATP binding"/>
    <property type="evidence" value="ECO:0007669"/>
    <property type="project" value="UniProtKB-KW"/>
</dbReference>
<dbReference type="GO" id="GO:0003677">
    <property type="term" value="F:DNA binding"/>
    <property type="evidence" value="ECO:0007669"/>
    <property type="project" value="InterPro"/>
</dbReference>